<dbReference type="EMBL" id="JACTVA010000021">
    <property type="protein sequence ID" value="MBC9207745.1"/>
    <property type="molecule type" value="Genomic_DNA"/>
</dbReference>
<reference evidence="2 3" key="1">
    <citation type="journal article" date="2013" name="Int. J. Syst. Evol. Microbiol.">
        <title>Roseomonas aerophila sp. nov., isolated from air.</title>
        <authorList>
            <person name="Kim S.J."/>
            <person name="Weon H.Y."/>
            <person name="Ahn J.H."/>
            <person name="Hong S.B."/>
            <person name="Seok S.J."/>
            <person name="Whang K.S."/>
            <person name="Kwon S.W."/>
        </authorList>
    </citation>
    <scope>NUCLEOTIDE SEQUENCE [LARGE SCALE GENOMIC DNA]</scope>
    <source>
        <strain evidence="2 3">NBRC 108923</strain>
    </source>
</reference>
<organism evidence="2 3">
    <name type="scientific">Teichococcus aerophilus</name>
    <dbReference type="NCBI Taxonomy" id="1224513"/>
    <lineage>
        <taxon>Bacteria</taxon>
        <taxon>Pseudomonadati</taxon>
        <taxon>Pseudomonadota</taxon>
        <taxon>Alphaproteobacteria</taxon>
        <taxon>Acetobacterales</taxon>
        <taxon>Roseomonadaceae</taxon>
        <taxon>Roseomonas</taxon>
    </lineage>
</organism>
<feature type="compositionally biased region" description="Basic and acidic residues" evidence="1">
    <location>
        <begin position="120"/>
        <end position="137"/>
    </location>
</feature>
<evidence type="ECO:0000256" key="1">
    <source>
        <dbReference type="SAM" id="MobiDB-lite"/>
    </source>
</evidence>
<evidence type="ECO:0000313" key="2">
    <source>
        <dbReference type="EMBL" id="MBC9207745.1"/>
    </source>
</evidence>
<evidence type="ECO:0008006" key="4">
    <source>
        <dbReference type="Google" id="ProtNLM"/>
    </source>
</evidence>
<dbReference type="Proteomes" id="UP000626026">
    <property type="component" value="Unassembled WGS sequence"/>
</dbReference>
<comment type="caution">
    <text evidence="2">The sequence shown here is derived from an EMBL/GenBank/DDBJ whole genome shotgun (WGS) entry which is preliminary data.</text>
</comment>
<evidence type="ECO:0000313" key="3">
    <source>
        <dbReference type="Proteomes" id="UP000626026"/>
    </source>
</evidence>
<proteinExistence type="predicted"/>
<dbReference type="RefSeq" id="WP_187784910.1">
    <property type="nucleotide sequence ID" value="NZ_JACTVA010000021.1"/>
</dbReference>
<accession>A0ABR7RNL9</accession>
<name>A0ABR7RNL9_9PROT</name>
<feature type="region of interest" description="Disordered" evidence="1">
    <location>
        <begin position="112"/>
        <end position="137"/>
    </location>
</feature>
<keyword evidence="3" id="KW-1185">Reference proteome</keyword>
<sequence length="137" mass="15775">MRGLATLIRLSRRQADDKRVALAEAERQTLLGAEALAKHDAKARQETEHARGQAEDMALWTTWAHIHTRQRRQLAWAAGQLQQQEAVARDALRENFAEIKRLEIALEAAEATAKRKVQRRKEQEAEDTELRRPRQHA</sequence>
<gene>
    <name evidence="2" type="ORF">IBL26_12945</name>
</gene>
<protein>
    <recommendedName>
        <fullName evidence="4">Flagellar FliJ protein</fullName>
    </recommendedName>
</protein>